<sequence>SESLRMAASVVQSGRQRGSNKKANTMMQPADLRQVTVLSRAEWQRIQDQSNQVNRHGQSIREAAQQRKALHLKSQEEVKCWPNTKAGQRQKMLEAKKIREQKEEEQKKLLDIEEAKYQAEKRKEAITKATAQQFYHTDRVKAFHGALLMTEVLKEREAQIELKKRIQTSHINSFTEAAVKSVTRNLHQSHSAAMPTLASGRSFMLKISKTTTNHRYHNYYLLYCLFFREAQMQRDRLMDKLTATLKDQVIDEEDGDKDGTARAAAEREAKEAQQQRDKEEERAAMLRSIAAHRESMRQEKEQREKMAHENAQAMLQAKREADRIFLEKQQLKAQKMREDAILLQDFNANQMAERNARRQQLKKMEQEFEAKNEELIEQEEKQFQQYTKHVINAAADAQRNVCPLRKAAREGLGGGSGPIFGGVRPRYLVQDHTGAEMARYVTARSQDIKEHLEAVDIEYSKKRLGFVWE</sequence>
<feature type="region of interest" description="Disordered" evidence="2">
    <location>
        <begin position="1"/>
        <end position="28"/>
    </location>
</feature>
<reference evidence="3" key="3">
    <citation type="submission" date="2025-09" db="UniProtKB">
        <authorList>
            <consortium name="Ensembl"/>
        </authorList>
    </citation>
    <scope>IDENTIFICATION</scope>
</reference>
<evidence type="ECO:0000256" key="1">
    <source>
        <dbReference type="SAM" id="Coils"/>
    </source>
</evidence>
<dbReference type="PANTHER" id="PTHR28663:SF1">
    <property type="entry name" value="CILIA- AND FLAGELLA- ASSOCIATED PROTEIN 210"/>
    <property type="match status" value="1"/>
</dbReference>
<dbReference type="InterPro" id="IPR039986">
    <property type="entry name" value="CFAP210"/>
</dbReference>
<keyword evidence="1" id="KW-0175">Coiled coil</keyword>
<dbReference type="InParanoid" id="A0A668AUF3"/>
<dbReference type="Proteomes" id="UP000472263">
    <property type="component" value="Chromosome 21"/>
</dbReference>
<protein>
    <submittedName>
        <fullName evidence="3">Cilia and flagella associated protein 210</fullName>
    </submittedName>
</protein>
<organism evidence="3 4">
    <name type="scientific">Myripristis murdjan</name>
    <name type="common">pinecone soldierfish</name>
    <dbReference type="NCBI Taxonomy" id="586833"/>
    <lineage>
        <taxon>Eukaryota</taxon>
        <taxon>Metazoa</taxon>
        <taxon>Chordata</taxon>
        <taxon>Craniata</taxon>
        <taxon>Vertebrata</taxon>
        <taxon>Euteleostomi</taxon>
        <taxon>Actinopterygii</taxon>
        <taxon>Neopterygii</taxon>
        <taxon>Teleostei</taxon>
        <taxon>Neoteleostei</taxon>
        <taxon>Acanthomorphata</taxon>
        <taxon>Holocentriformes</taxon>
        <taxon>Holocentridae</taxon>
        <taxon>Myripristis</taxon>
    </lineage>
</organism>
<feature type="coiled-coil region" evidence="1">
    <location>
        <begin position="85"/>
        <end position="122"/>
    </location>
</feature>
<feature type="compositionally biased region" description="Basic and acidic residues" evidence="2">
    <location>
        <begin position="257"/>
        <end position="283"/>
    </location>
</feature>
<dbReference type="PANTHER" id="PTHR28663">
    <property type="entry name" value="COILED-COIL DOMAIN-CONTAINING PROTEIN 173"/>
    <property type="match status" value="1"/>
</dbReference>
<evidence type="ECO:0000313" key="3">
    <source>
        <dbReference type="Ensembl" id="ENSMMDP00005055928.1"/>
    </source>
</evidence>
<dbReference type="GeneTree" id="ENSGT00940000165303"/>
<feature type="compositionally biased region" description="Polar residues" evidence="2">
    <location>
        <begin position="10"/>
        <end position="27"/>
    </location>
</feature>
<feature type="region of interest" description="Disordered" evidence="2">
    <location>
        <begin position="252"/>
        <end position="283"/>
    </location>
</feature>
<dbReference type="Ensembl" id="ENSMMDT00005056993.1">
    <property type="protein sequence ID" value="ENSMMDP00005055928.1"/>
    <property type="gene ID" value="ENSMMDG00005025016.1"/>
</dbReference>
<dbReference type="GO" id="GO:0005879">
    <property type="term" value="C:axonemal microtubule"/>
    <property type="evidence" value="ECO:0007669"/>
    <property type="project" value="TreeGrafter"/>
</dbReference>
<reference evidence="3" key="1">
    <citation type="submission" date="2019-06" db="EMBL/GenBank/DDBJ databases">
        <authorList>
            <consortium name="Wellcome Sanger Institute Data Sharing"/>
        </authorList>
    </citation>
    <scope>NUCLEOTIDE SEQUENCE [LARGE SCALE GENOMIC DNA]</scope>
</reference>
<name>A0A668AUF3_9TELE</name>
<dbReference type="AlphaFoldDB" id="A0A668AUF3"/>
<keyword evidence="4" id="KW-1185">Reference proteome</keyword>
<dbReference type="FunCoup" id="A0A668AUF3">
    <property type="interactions" value="189"/>
</dbReference>
<reference evidence="3" key="2">
    <citation type="submission" date="2025-08" db="UniProtKB">
        <authorList>
            <consortium name="Ensembl"/>
        </authorList>
    </citation>
    <scope>IDENTIFICATION</scope>
</reference>
<proteinExistence type="predicted"/>
<evidence type="ECO:0000256" key="2">
    <source>
        <dbReference type="SAM" id="MobiDB-lite"/>
    </source>
</evidence>
<evidence type="ECO:0000313" key="4">
    <source>
        <dbReference type="Proteomes" id="UP000472263"/>
    </source>
</evidence>
<accession>A0A668AUF3</accession>